<dbReference type="InterPro" id="IPR001789">
    <property type="entry name" value="Sig_transdc_resp-reg_receiver"/>
</dbReference>
<dbReference type="GO" id="GO:0006355">
    <property type="term" value="P:regulation of DNA-templated transcription"/>
    <property type="evidence" value="ECO:0007669"/>
    <property type="project" value="InterPro"/>
</dbReference>
<dbReference type="CDD" id="cd00383">
    <property type="entry name" value="trans_reg_C"/>
    <property type="match status" value="1"/>
</dbReference>
<dbReference type="RefSeq" id="WP_213512872.1">
    <property type="nucleotide sequence ID" value="NZ_BOSE01000001.1"/>
</dbReference>
<comment type="caution">
    <text evidence="11">The sequence shown here is derived from an EMBL/GenBank/DDBJ whole genome shotgun (WGS) entry which is preliminary data.</text>
</comment>
<dbReference type="Gene3D" id="3.40.50.2300">
    <property type="match status" value="1"/>
</dbReference>
<dbReference type="EMBL" id="BOSE01000001">
    <property type="protein sequence ID" value="GIP14660.1"/>
    <property type="molecule type" value="Genomic_DNA"/>
</dbReference>
<accession>A0A920CVY8</accession>
<dbReference type="GO" id="GO:0000156">
    <property type="term" value="F:phosphorelay response regulator activity"/>
    <property type="evidence" value="ECO:0007669"/>
    <property type="project" value="TreeGrafter"/>
</dbReference>
<dbReference type="Gene3D" id="1.10.10.10">
    <property type="entry name" value="Winged helix-like DNA-binding domain superfamily/Winged helix DNA-binding domain"/>
    <property type="match status" value="1"/>
</dbReference>
<evidence type="ECO:0000259" key="10">
    <source>
        <dbReference type="PROSITE" id="PS51755"/>
    </source>
</evidence>
<keyword evidence="4" id="KW-0805">Transcription regulation</keyword>
<feature type="modified residue" description="4-aspartylphosphate" evidence="7">
    <location>
        <position position="54"/>
    </location>
</feature>
<dbReference type="PROSITE" id="PS51755">
    <property type="entry name" value="OMPR_PHOB"/>
    <property type="match status" value="1"/>
</dbReference>
<dbReference type="GO" id="GO:0005829">
    <property type="term" value="C:cytosol"/>
    <property type="evidence" value="ECO:0007669"/>
    <property type="project" value="TreeGrafter"/>
</dbReference>
<dbReference type="InterPro" id="IPR016032">
    <property type="entry name" value="Sig_transdc_resp-reg_C-effctor"/>
</dbReference>
<evidence type="ECO:0000313" key="11">
    <source>
        <dbReference type="EMBL" id="GIP14660.1"/>
    </source>
</evidence>
<dbReference type="InterPro" id="IPR001867">
    <property type="entry name" value="OmpR/PhoB-type_DNA-bd"/>
</dbReference>
<dbReference type="PANTHER" id="PTHR48111:SF2">
    <property type="entry name" value="RESPONSE REGULATOR SAER"/>
    <property type="match status" value="1"/>
</dbReference>
<evidence type="ECO:0000256" key="7">
    <source>
        <dbReference type="PROSITE-ProRule" id="PRU00169"/>
    </source>
</evidence>
<dbReference type="InterPro" id="IPR036388">
    <property type="entry name" value="WH-like_DNA-bd_sf"/>
</dbReference>
<keyword evidence="12" id="KW-1185">Reference proteome</keyword>
<protein>
    <submittedName>
        <fullName evidence="11">DNA-binding response regulator</fullName>
    </submittedName>
</protein>
<keyword evidence="3" id="KW-0902">Two-component regulatory system</keyword>
<reference evidence="11" key="1">
    <citation type="submission" date="2021-03" db="EMBL/GenBank/DDBJ databases">
        <title>Antimicrobial resistance genes in bacteria isolated from Japanese honey, and their potential for conferring macrolide and lincosamide resistance in the American foulbrood pathogen Paenibacillus larvae.</title>
        <authorList>
            <person name="Okamoto M."/>
            <person name="Kumagai M."/>
            <person name="Kanamori H."/>
            <person name="Takamatsu D."/>
        </authorList>
    </citation>
    <scope>NUCLEOTIDE SEQUENCE</scope>
    <source>
        <strain evidence="11">J40TS1</strain>
    </source>
</reference>
<dbReference type="PANTHER" id="PTHR48111">
    <property type="entry name" value="REGULATOR OF RPOS"/>
    <property type="match status" value="1"/>
</dbReference>
<dbReference type="SUPFAM" id="SSF52172">
    <property type="entry name" value="CheY-like"/>
    <property type="match status" value="1"/>
</dbReference>
<evidence type="ECO:0000256" key="2">
    <source>
        <dbReference type="ARBA" id="ARBA00022553"/>
    </source>
</evidence>
<organism evidence="11 12">
    <name type="scientific">Paenibacillus montaniterrae</name>
    <dbReference type="NCBI Taxonomy" id="429341"/>
    <lineage>
        <taxon>Bacteria</taxon>
        <taxon>Bacillati</taxon>
        <taxon>Bacillota</taxon>
        <taxon>Bacilli</taxon>
        <taxon>Bacillales</taxon>
        <taxon>Paenibacillaceae</taxon>
        <taxon>Paenibacillus</taxon>
    </lineage>
</organism>
<feature type="domain" description="Response regulatory" evidence="9">
    <location>
        <begin position="5"/>
        <end position="118"/>
    </location>
</feature>
<dbReference type="FunFam" id="3.40.50.2300:FF:000001">
    <property type="entry name" value="DNA-binding response regulator PhoB"/>
    <property type="match status" value="1"/>
</dbReference>
<feature type="domain" description="OmpR/PhoB-type" evidence="10">
    <location>
        <begin position="132"/>
        <end position="231"/>
    </location>
</feature>
<sequence>MSVATILMVDDEYEIIKLMEIYFKNENYTMLKAGNGIEALELLEKHQVDLIVLDVMMPSMDGIEACMKIREKNHIPIIMLSAKSQDMDKISGLSVGADDYVTKPFSPLELIARIKAQLRRVNQFHSVRKANDHEIRIDNLVINSASHVVTLDDKIVKLTPREFAILLLLANHAGKVLSMDQIYEHVWQEPFMESKNTVMVHIRKLREKLEDDPQKPYFIKTVWGIGYKLENHGQVNANE</sequence>
<keyword evidence="5 8" id="KW-0238">DNA-binding</keyword>
<evidence type="ECO:0000256" key="4">
    <source>
        <dbReference type="ARBA" id="ARBA00023015"/>
    </source>
</evidence>
<evidence type="ECO:0000256" key="3">
    <source>
        <dbReference type="ARBA" id="ARBA00023012"/>
    </source>
</evidence>
<dbReference type="SMART" id="SM00862">
    <property type="entry name" value="Trans_reg_C"/>
    <property type="match status" value="1"/>
</dbReference>
<evidence type="ECO:0000259" key="9">
    <source>
        <dbReference type="PROSITE" id="PS50110"/>
    </source>
</evidence>
<dbReference type="GO" id="GO:0032993">
    <property type="term" value="C:protein-DNA complex"/>
    <property type="evidence" value="ECO:0007669"/>
    <property type="project" value="TreeGrafter"/>
</dbReference>
<dbReference type="PROSITE" id="PS50110">
    <property type="entry name" value="RESPONSE_REGULATORY"/>
    <property type="match status" value="1"/>
</dbReference>
<name>A0A920CVY8_9BACL</name>
<dbReference type="AlphaFoldDB" id="A0A920CVY8"/>
<evidence type="ECO:0000313" key="12">
    <source>
        <dbReference type="Proteomes" id="UP000683139"/>
    </source>
</evidence>
<evidence type="ECO:0000256" key="6">
    <source>
        <dbReference type="ARBA" id="ARBA00023163"/>
    </source>
</evidence>
<dbReference type="GO" id="GO:0000976">
    <property type="term" value="F:transcription cis-regulatory region binding"/>
    <property type="evidence" value="ECO:0007669"/>
    <property type="project" value="TreeGrafter"/>
</dbReference>
<keyword evidence="6" id="KW-0804">Transcription</keyword>
<dbReference type="SUPFAM" id="SSF46894">
    <property type="entry name" value="C-terminal effector domain of the bipartite response regulators"/>
    <property type="match status" value="1"/>
</dbReference>
<dbReference type="Pfam" id="PF00486">
    <property type="entry name" value="Trans_reg_C"/>
    <property type="match status" value="1"/>
</dbReference>
<dbReference type="Gene3D" id="6.10.250.690">
    <property type="match status" value="1"/>
</dbReference>
<dbReference type="FunFam" id="1.10.10.10:FF:000018">
    <property type="entry name" value="DNA-binding response regulator ResD"/>
    <property type="match status" value="1"/>
</dbReference>
<gene>
    <name evidence="11" type="ORF">J40TS1_03020</name>
</gene>
<comment type="subcellular location">
    <subcellularLocation>
        <location evidence="1">Cytoplasm</location>
    </subcellularLocation>
</comment>
<feature type="DNA-binding region" description="OmpR/PhoB-type" evidence="8">
    <location>
        <begin position="132"/>
        <end position="231"/>
    </location>
</feature>
<dbReference type="CDD" id="cd17574">
    <property type="entry name" value="REC_OmpR"/>
    <property type="match status" value="1"/>
</dbReference>
<evidence type="ECO:0000256" key="8">
    <source>
        <dbReference type="PROSITE-ProRule" id="PRU01091"/>
    </source>
</evidence>
<evidence type="ECO:0000256" key="5">
    <source>
        <dbReference type="ARBA" id="ARBA00023125"/>
    </source>
</evidence>
<dbReference type="InterPro" id="IPR039420">
    <property type="entry name" value="WalR-like"/>
</dbReference>
<dbReference type="InterPro" id="IPR011006">
    <property type="entry name" value="CheY-like_superfamily"/>
</dbReference>
<dbReference type="Proteomes" id="UP000683139">
    <property type="component" value="Unassembled WGS sequence"/>
</dbReference>
<dbReference type="Pfam" id="PF00072">
    <property type="entry name" value="Response_reg"/>
    <property type="match status" value="1"/>
</dbReference>
<proteinExistence type="predicted"/>
<keyword evidence="2 7" id="KW-0597">Phosphoprotein</keyword>
<evidence type="ECO:0000256" key="1">
    <source>
        <dbReference type="ARBA" id="ARBA00004496"/>
    </source>
</evidence>
<dbReference type="SMART" id="SM00448">
    <property type="entry name" value="REC"/>
    <property type="match status" value="1"/>
</dbReference>